<dbReference type="PANTHER" id="PTHR28266">
    <property type="entry name" value="54S RIBOSOMAL PROTEIN L20, MITOCHONDRIAL"/>
    <property type="match status" value="1"/>
</dbReference>
<dbReference type="OrthoDB" id="6021263at2759"/>
<accession>A0A8H3V5M2</accession>
<feature type="compositionally biased region" description="Basic residues" evidence="1">
    <location>
        <begin position="225"/>
        <end position="237"/>
    </location>
</feature>
<protein>
    <recommendedName>
        <fullName evidence="7">60S ribosomal protein L20</fullName>
    </recommendedName>
</protein>
<keyword evidence="6" id="KW-1185">Reference proteome</keyword>
<evidence type="ECO:0008006" key="7">
    <source>
        <dbReference type="Google" id="ProtNLM"/>
    </source>
</evidence>
<dbReference type="Proteomes" id="UP000490939">
    <property type="component" value="Unassembled WGS sequence"/>
</dbReference>
<feature type="compositionally biased region" description="Pro residues" evidence="1">
    <location>
        <begin position="46"/>
        <end position="56"/>
    </location>
</feature>
<evidence type="ECO:0000313" key="2">
    <source>
        <dbReference type="EMBL" id="KAE9971168.1"/>
    </source>
</evidence>
<dbReference type="EMBL" id="WNWS01000074">
    <property type="protein sequence ID" value="KAE9982546.1"/>
    <property type="molecule type" value="Genomic_DNA"/>
</dbReference>
<evidence type="ECO:0000256" key="1">
    <source>
        <dbReference type="SAM" id="MobiDB-lite"/>
    </source>
</evidence>
<dbReference type="InterPro" id="IPR024388">
    <property type="entry name" value="Ribosomal_mL58"/>
</dbReference>
<comment type="caution">
    <text evidence="3">The sequence shown here is derived from an EMBL/GenBank/DDBJ whole genome shotgun (WGS) entry which is preliminary data.</text>
</comment>
<gene>
    <name evidence="2" type="ORF">BLS_004595</name>
    <name evidence="4" type="ORF">EG327_001400</name>
    <name evidence="3" type="ORF">EG328_010828</name>
</gene>
<dbReference type="GO" id="GO:0003735">
    <property type="term" value="F:structural constituent of ribosome"/>
    <property type="evidence" value="ECO:0007669"/>
    <property type="project" value="TreeGrafter"/>
</dbReference>
<proteinExistence type="predicted"/>
<evidence type="ECO:0000313" key="6">
    <source>
        <dbReference type="Proteomes" id="UP000490939"/>
    </source>
</evidence>
<feature type="region of interest" description="Disordered" evidence="1">
    <location>
        <begin position="198"/>
        <end position="237"/>
    </location>
</feature>
<feature type="region of interest" description="Disordered" evidence="1">
    <location>
        <begin position="103"/>
        <end position="126"/>
    </location>
</feature>
<evidence type="ECO:0000313" key="3">
    <source>
        <dbReference type="EMBL" id="KAE9982546.1"/>
    </source>
</evidence>
<organism evidence="3 5">
    <name type="scientific">Venturia inaequalis</name>
    <name type="common">Apple scab fungus</name>
    <dbReference type="NCBI Taxonomy" id="5025"/>
    <lineage>
        <taxon>Eukaryota</taxon>
        <taxon>Fungi</taxon>
        <taxon>Dikarya</taxon>
        <taxon>Ascomycota</taxon>
        <taxon>Pezizomycotina</taxon>
        <taxon>Dothideomycetes</taxon>
        <taxon>Pleosporomycetidae</taxon>
        <taxon>Venturiales</taxon>
        <taxon>Venturiaceae</taxon>
        <taxon>Venturia</taxon>
    </lineage>
</organism>
<name>A0A8H3V5M2_VENIN</name>
<dbReference type="PANTHER" id="PTHR28266:SF1">
    <property type="entry name" value="LARGE RIBOSOMAL SUBUNIT PROTEIN ML58"/>
    <property type="match status" value="1"/>
</dbReference>
<sequence length="237" mass="26825">MPPSSSISKAVPRPKCLFQSSKKLPSIESRRYESSYRRHVKRANLPPAPFTTPKPSQPKGSHIIFNPPPSSPNVYHTPLKFLPPGDRRRQLYAQAQSLYTVASSTRKAPSPWPVTKPGTALHESTSTVPASLLPRIPEGAPLPPALKPPAAKKYHLGQEEIEEIRRLRMEDPNTWTRDKLAEKFGCSSFFVSVISTNHEAGKAHEKRREETKDRWGLRKTDARKQRERRKALWGRDA</sequence>
<feature type="region of interest" description="Disordered" evidence="1">
    <location>
        <begin position="134"/>
        <end position="153"/>
    </location>
</feature>
<feature type="region of interest" description="Disordered" evidence="1">
    <location>
        <begin position="1"/>
        <end position="79"/>
    </location>
</feature>
<dbReference type="EMBL" id="WNWQ01000302">
    <property type="protein sequence ID" value="KAE9971168.1"/>
    <property type="molecule type" value="Genomic_DNA"/>
</dbReference>
<dbReference type="Proteomes" id="UP000433883">
    <property type="component" value="Unassembled WGS sequence"/>
</dbReference>
<feature type="compositionally biased region" description="Basic and acidic residues" evidence="1">
    <location>
        <begin position="199"/>
        <end position="224"/>
    </location>
</feature>
<dbReference type="AlphaFoldDB" id="A0A8H3V5M2"/>
<reference evidence="3 5" key="1">
    <citation type="submission" date="2018-12" db="EMBL/GenBank/DDBJ databases">
        <title>Venturia inaequalis Genome Resource.</title>
        <authorList>
            <person name="Lichtner F.J."/>
        </authorList>
    </citation>
    <scope>NUCLEOTIDE SEQUENCE [LARGE SCALE GENOMIC DNA]</scope>
    <source>
        <strain evidence="3 5">120213</strain>
        <strain evidence="2">Bline_iso_100314</strain>
        <strain evidence="4 6">DMI_063113</strain>
    </source>
</reference>
<dbReference type="EMBL" id="WNWR01000137">
    <property type="protein sequence ID" value="KAE9990447.1"/>
    <property type="molecule type" value="Genomic_DNA"/>
</dbReference>
<dbReference type="Proteomes" id="UP000447873">
    <property type="component" value="Unassembled WGS sequence"/>
</dbReference>
<dbReference type="Pfam" id="PF12824">
    <property type="entry name" value="MRP-L20"/>
    <property type="match status" value="1"/>
</dbReference>
<dbReference type="GO" id="GO:0005762">
    <property type="term" value="C:mitochondrial large ribosomal subunit"/>
    <property type="evidence" value="ECO:0007669"/>
    <property type="project" value="TreeGrafter"/>
</dbReference>
<evidence type="ECO:0000313" key="5">
    <source>
        <dbReference type="Proteomes" id="UP000447873"/>
    </source>
</evidence>
<evidence type="ECO:0000313" key="4">
    <source>
        <dbReference type="EMBL" id="KAE9990447.1"/>
    </source>
</evidence>